<evidence type="ECO:0000259" key="1">
    <source>
        <dbReference type="Pfam" id="PF00144"/>
    </source>
</evidence>
<dbReference type="RefSeq" id="WP_222988568.1">
    <property type="nucleotide sequence ID" value="NZ_JAINVV010000003.1"/>
</dbReference>
<dbReference type="InterPro" id="IPR012338">
    <property type="entry name" value="Beta-lactam/transpept-like"/>
</dbReference>
<proteinExistence type="predicted"/>
<dbReference type="InterPro" id="IPR050789">
    <property type="entry name" value="Diverse_Enzym_Activities"/>
</dbReference>
<gene>
    <name evidence="2" type="ORF">K7G82_04040</name>
</gene>
<dbReference type="Gene3D" id="3.40.710.10">
    <property type="entry name" value="DD-peptidase/beta-lactamase superfamily"/>
    <property type="match status" value="2"/>
</dbReference>
<dbReference type="SUPFAM" id="SSF56601">
    <property type="entry name" value="beta-lactamase/transpeptidase-like"/>
    <property type="match status" value="1"/>
</dbReference>
<keyword evidence="3" id="KW-1185">Reference proteome</keyword>
<evidence type="ECO:0000313" key="3">
    <source>
        <dbReference type="Proteomes" id="UP000706039"/>
    </source>
</evidence>
<dbReference type="EMBL" id="JAINVV010000003">
    <property type="protein sequence ID" value="MBY8821448.1"/>
    <property type="molecule type" value="Genomic_DNA"/>
</dbReference>
<dbReference type="PANTHER" id="PTHR43283">
    <property type="entry name" value="BETA-LACTAMASE-RELATED"/>
    <property type="match status" value="1"/>
</dbReference>
<name>A0ABS7PJK8_9SPHN</name>
<reference evidence="2 3" key="1">
    <citation type="submission" date="2021-08" db="EMBL/GenBank/DDBJ databases">
        <authorList>
            <person name="Tuo L."/>
        </authorList>
    </citation>
    <scope>NUCLEOTIDE SEQUENCE [LARGE SCALE GENOMIC DNA]</scope>
    <source>
        <strain evidence="2 3">JCM 31229</strain>
    </source>
</reference>
<accession>A0ABS7PJK8</accession>
<comment type="caution">
    <text evidence="2">The sequence shown here is derived from an EMBL/GenBank/DDBJ whole genome shotgun (WGS) entry which is preliminary data.</text>
</comment>
<feature type="domain" description="Beta-lactamase-related" evidence="1">
    <location>
        <begin position="53"/>
        <end position="386"/>
    </location>
</feature>
<protein>
    <submittedName>
        <fullName evidence="2">Beta-lactamase family protein</fullName>
    </submittedName>
</protein>
<sequence length="406" mass="44150">MAGFPEMGFTRRGMFALGPVSMGLAAGVAQAAPDRPGSSWIPSDAFQRDLPRLMRVAALPGLAIAVVDRGQLAWTRGFGVKNAVTGDPVNDETLFEAASMTKPVFAYVAMRLIEEGRLELDRPLVDYRRPDYLSDDRALSLITVRDVLRHSSGLPNWATGRLATIARPGSAYHYSGEAYVWLQLIVEQVSGMGLDAAMRAKLFDPAGMKRSTFGWTEAIAKDAVYGHDDEARLPAQPTRAAGDRLLPIAKRWGRPIASWTYDESVRAMREADPATPPSPHGLLINAAGGLLTTVSEYARFMALMMDGRSRAGWEISDASRRAMLTTELEIRGPDFTRGLGWQLEASPGRRLFEHSGSNYGIFRTLGVGDAASGRAIVIFTNGANGNLLAQRIVREATGLELLKFIA</sequence>
<evidence type="ECO:0000313" key="2">
    <source>
        <dbReference type="EMBL" id="MBY8821448.1"/>
    </source>
</evidence>
<dbReference type="InterPro" id="IPR001466">
    <property type="entry name" value="Beta-lactam-related"/>
</dbReference>
<dbReference type="Pfam" id="PF00144">
    <property type="entry name" value="Beta-lactamase"/>
    <property type="match status" value="1"/>
</dbReference>
<dbReference type="Proteomes" id="UP000706039">
    <property type="component" value="Unassembled WGS sequence"/>
</dbReference>
<organism evidence="2 3">
    <name type="scientific">Sphingomonas colocasiae</name>
    <dbReference type="NCBI Taxonomy" id="1848973"/>
    <lineage>
        <taxon>Bacteria</taxon>
        <taxon>Pseudomonadati</taxon>
        <taxon>Pseudomonadota</taxon>
        <taxon>Alphaproteobacteria</taxon>
        <taxon>Sphingomonadales</taxon>
        <taxon>Sphingomonadaceae</taxon>
        <taxon>Sphingomonas</taxon>
    </lineage>
</organism>
<dbReference type="PANTHER" id="PTHR43283:SF18">
    <property type="match status" value="1"/>
</dbReference>